<accession>A0A679J8X6</accession>
<dbReference type="AlphaFoldDB" id="A0A679J8X6"/>
<organism evidence="1">
    <name type="scientific">Variovorax paradoxus</name>
    <dbReference type="NCBI Taxonomy" id="34073"/>
    <lineage>
        <taxon>Bacteria</taxon>
        <taxon>Pseudomonadati</taxon>
        <taxon>Pseudomonadota</taxon>
        <taxon>Betaproteobacteria</taxon>
        <taxon>Burkholderiales</taxon>
        <taxon>Comamonadaceae</taxon>
        <taxon>Variovorax</taxon>
    </lineage>
</organism>
<reference evidence="1" key="1">
    <citation type="submission" date="2019-12" db="EMBL/GenBank/DDBJ databases">
        <authorList>
            <person name="Cremers G."/>
        </authorList>
    </citation>
    <scope>NUCLEOTIDE SEQUENCE</scope>
    <source>
        <strain evidence="1">Vvax</strain>
    </source>
</reference>
<gene>
    <name evidence="1" type="ORF">VVAX_03607</name>
</gene>
<dbReference type="RefSeq" id="WP_339091185.1">
    <property type="nucleotide sequence ID" value="NZ_LR743507.1"/>
</dbReference>
<sequence length="60" mass="7091">MSTRQDEFFAAFQALEARREKHRILMAQILAGEPYDRQALKRDLEVLCKVFLEKAKPFVH</sequence>
<name>A0A679J8X6_VARPD</name>
<proteinExistence type="predicted"/>
<evidence type="ECO:0000313" key="1">
    <source>
        <dbReference type="EMBL" id="CAA2106151.1"/>
    </source>
</evidence>
<protein>
    <submittedName>
        <fullName evidence="1">Uncharacterized protein</fullName>
    </submittedName>
</protein>
<dbReference type="EMBL" id="LR743507">
    <property type="protein sequence ID" value="CAA2106151.1"/>
    <property type="molecule type" value="Genomic_DNA"/>
</dbReference>